<dbReference type="PANTHER" id="PTHR43540">
    <property type="entry name" value="PEROXYUREIDOACRYLATE/UREIDOACRYLATE AMIDOHYDROLASE-RELATED"/>
    <property type="match status" value="1"/>
</dbReference>
<dbReference type="EMBL" id="CP052766">
    <property type="protein sequence ID" value="QJR79442.1"/>
    <property type="molecule type" value="Genomic_DNA"/>
</dbReference>
<dbReference type="InterPro" id="IPR036380">
    <property type="entry name" value="Isochorismatase-like_sf"/>
</dbReference>
<dbReference type="CDD" id="cd00431">
    <property type="entry name" value="cysteine_hydrolases"/>
    <property type="match status" value="1"/>
</dbReference>
<organism evidence="3 4">
    <name type="scientific">Alteromonas pelagimontana</name>
    <dbReference type="NCBI Taxonomy" id="1858656"/>
    <lineage>
        <taxon>Bacteria</taxon>
        <taxon>Pseudomonadati</taxon>
        <taxon>Pseudomonadota</taxon>
        <taxon>Gammaproteobacteria</taxon>
        <taxon>Alteromonadales</taxon>
        <taxon>Alteromonadaceae</taxon>
        <taxon>Alteromonas/Salinimonas group</taxon>
        <taxon>Alteromonas</taxon>
    </lineage>
</organism>
<evidence type="ECO:0000313" key="4">
    <source>
        <dbReference type="Proteomes" id="UP000219285"/>
    </source>
</evidence>
<feature type="domain" description="Isochorismatase-like" evidence="2">
    <location>
        <begin position="8"/>
        <end position="191"/>
    </location>
</feature>
<dbReference type="GO" id="GO:0016787">
    <property type="term" value="F:hydrolase activity"/>
    <property type="evidence" value="ECO:0007669"/>
    <property type="project" value="UniProtKB-KW"/>
</dbReference>
<dbReference type="Gene3D" id="3.40.50.850">
    <property type="entry name" value="Isochorismatase-like"/>
    <property type="match status" value="1"/>
</dbReference>
<evidence type="ECO:0000259" key="2">
    <source>
        <dbReference type="Pfam" id="PF00857"/>
    </source>
</evidence>
<dbReference type="OrthoDB" id="9791276at2"/>
<sequence>MTINCTDTAIIAVDFINEIIHPDGKMAAQGYSKFAQHHNTLDNVASLLTLGRKRGDLIIHVGLGFSEHYAEQPETSPLFGAAKENGILKLGHWGTRFHEKVAPLDEEVVLVKHRVSAFYSTTLELILRTNGVKKLLIAGCATDLAVQSTARDGHDRDFHCTIVEDCCAAGSEDDHQETLKLVKKVANISTLKELK</sequence>
<dbReference type="Pfam" id="PF00857">
    <property type="entry name" value="Isochorismatase"/>
    <property type="match status" value="1"/>
</dbReference>
<dbReference type="Proteomes" id="UP000219285">
    <property type="component" value="Chromosome"/>
</dbReference>
<dbReference type="SUPFAM" id="SSF52499">
    <property type="entry name" value="Isochorismatase-like hydrolases"/>
    <property type="match status" value="1"/>
</dbReference>
<protein>
    <submittedName>
        <fullName evidence="3">Cysteine hydrolase</fullName>
    </submittedName>
</protein>
<evidence type="ECO:0000256" key="1">
    <source>
        <dbReference type="ARBA" id="ARBA00022801"/>
    </source>
</evidence>
<accession>A0A6M4M8C2</accession>
<gene>
    <name evidence="3" type="ORF">CA267_000825</name>
</gene>
<keyword evidence="4" id="KW-1185">Reference proteome</keyword>
<reference evidence="3 4" key="2">
    <citation type="submission" date="2020-04" db="EMBL/GenBank/DDBJ databases">
        <title>Complete genome sequence of Alteromonas pelagimontana 5.12T.</title>
        <authorList>
            <person name="Sinha R.K."/>
            <person name="Krishnan K.P."/>
            <person name="Kurian J.P."/>
        </authorList>
    </citation>
    <scope>NUCLEOTIDE SEQUENCE [LARGE SCALE GENOMIC DNA]</scope>
    <source>
        <strain evidence="3 4">5.12</strain>
    </source>
</reference>
<reference evidence="4" key="1">
    <citation type="submission" date="2014-12" db="EMBL/GenBank/DDBJ databases">
        <title>Complete genome sequence of a multi-drug resistant Klebsiella pneumoniae.</title>
        <authorList>
            <person name="Hua X."/>
            <person name="Chen Q."/>
            <person name="Li X."/>
            <person name="Feng Y."/>
            <person name="Ruan Z."/>
            <person name="Yu Y."/>
        </authorList>
    </citation>
    <scope>NUCLEOTIDE SEQUENCE [LARGE SCALE GENOMIC DNA]</scope>
    <source>
        <strain evidence="4">5.12</strain>
    </source>
</reference>
<dbReference type="PANTHER" id="PTHR43540:SF1">
    <property type="entry name" value="ISOCHORISMATASE HYDROLASE"/>
    <property type="match status" value="1"/>
</dbReference>
<proteinExistence type="predicted"/>
<keyword evidence="1 3" id="KW-0378">Hydrolase</keyword>
<dbReference type="InterPro" id="IPR050272">
    <property type="entry name" value="Isochorismatase-like_hydrls"/>
</dbReference>
<evidence type="ECO:0000313" key="3">
    <source>
        <dbReference type="EMBL" id="QJR79442.1"/>
    </source>
</evidence>
<dbReference type="AlphaFoldDB" id="A0A6M4M8C2"/>
<dbReference type="RefSeq" id="WP_075609229.1">
    <property type="nucleotide sequence ID" value="NZ_CP052766.1"/>
</dbReference>
<dbReference type="InterPro" id="IPR000868">
    <property type="entry name" value="Isochorismatase-like_dom"/>
</dbReference>
<name>A0A6M4M8C2_9ALTE</name>
<dbReference type="KEGG" id="apel:CA267_000825"/>